<dbReference type="InterPro" id="IPR003593">
    <property type="entry name" value="AAA+_ATPase"/>
</dbReference>
<dbReference type="InterPro" id="IPR010524">
    <property type="entry name" value="Sig_transdc_resp-reg_PrpR_N"/>
</dbReference>
<dbReference type="SMART" id="SM00382">
    <property type="entry name" value="AAA"/>
    <property type="match status" value="1"/>
</dbReference>
<dbReference type="Gene3D" id="1.10.8.60">
    <property type="match status" value="1"/>
</dbReference>
<reference evidence="4 5" key="1">
    <citation type="submission" date="2024-10" db="EMBL/GenBank/DDBJ databases">
        <authorList>
            <person name="Sang B.-I."/>
            <person name="Prabhaharan D."/>
        </authorList>
    </citation>
    <scope>NUCLEOTIDE SEQUENCE [LARGE SCALE GENOMIC DNA]</scope>
    <source>
        <strain evidence="4 5">MH</strain>
    </source>
</reference>
<evidence type="ECO:0000313" key="5">
    <source>
        <dbReference type="Proteomes" id="UP001605989"/>
    </source>
</evidence>
<proteinExistence type="predicted"/>
<evidence type="ECO:0000313" key="4">
    <source>
        <dbReference type="EMBL" id="MFG6274115.1"/>
    </source>
</evidence>
<dbReference type="PROSITE" id="PS00675">
    <property type="entry name" value="SIGMA54_INTERACT_1"/>
    <property type="match status" value="1"/>
</dbReference>
<dbReference type="InterPro" id="IPR025943">
    <property type="entry name" value="Sigma_54_int_dom_ATP-bd_2"/>
</dbReference>
<dbReference type="Gene3D" id="3.40.50.2300">
    <property type="match status" value="1"/>
</dbReference>
<dbReference type="InterPro" id="IPR058031">
    <property type="entry name" value="AAA_lid_NorR"/>
</dbReference>
<dbReference type="Gene3D" id="3.40.50.300">
    <property type="entry name" value="P-loop containing nucleotide triphosphate hydrolases"/>
    <property type="match status" value="1"/>
</dbReference>
<evidence type="ECO:0000256" key="2">
    <source>
        <dbReference type="ARBA" id="ARBA00022840"/>
    </source>
</evidence>
<evidence type="ECO:0000259" key="3">
    <source>
        <dbReference type="PROSITE" id="PS50045"/>
    </source>
</evidence>
<comment type="caution">
    <text evidence="4">The sequence shown here is derived from an EMBL/GenBank/DDBJ whole genome shotgun (WGS) entry which is preliminary data.</text>
</comment>
<dbReference type="InterPro" id="IPR027417">
    <property type="entry name" value="P-loop_NTPase"/>
</dbReference>
<dbReference type="Pfam" id="PF25601">
    <property type="entry name" value="AAA_lid_14"/>
    <property type="match status" value="1"/>
</dbReference>
<dbReference type="InterPro" id="IPR025662">
    <property type="entry name" value="Sigma_54_int_dom_ATP-bd_1"/>
</dbReference>
<dbReference type="PROSITE" id="PS50045">
    <property type="entry name" value="SIGMA54_INTERACT_4"/>
    <property type="match status" value="1"/>
</dbReference>
<sequence length="608" mass="69028">MKNKIEQALWNHTKEPDSMPIDVAILDFNHIFRQARDMIKEGAQVLIASGGTYQELAPVIREVPVLRLYISTYDIMYALEQARKYKKIYLLLNSSVIFESSMCPPELRSKTEIYTYKDRPDLEHLVDSLDVGPDIAIVGTAILPRITNIPLPIFTIMPSNPTIFSLYQYAHDLASFNKRERQQLSLLSSVLSHVDEGIIMYDAEGTISHINKQARLFLKIREDTPSMETILPRQQGSHAYSYSNTIVEKPPYTLVLNSSPFSIDKQTRYILSIRDVTQLQKMEKNIRYKLSKTGLTAVHHFADILTADAKMKALKATAETMAAYDAPILIQGESGTGKELFAQSIHNASPRRSGPFVAVNCAALPPELLESELFGYESGAFTGARKEGKAGLFELAHGGTIFLDEINSMSPAIQSKLLRVLETKQVMRIGSDYVIPLDIRIISATNTDIIEKINEGAFRKDLYFRLNTLTLTLPSLDERPADIVYLFLHFLSEFAGHTVKKSALPEPLRQALQDHHWWGNIREIRSTALRYYIYGKPGSPSYDYLFDQTNHKKRAHLIDPRTFKLDMKKAQHTFQQLVINDLLEQGYTKTEVASMLNITRQTLFNHLK</sequence>
<dbReference type="PANTHER" id="PTHR32071">
    <property type="entry name" value="TRANSCRIPTIONAL REGULATORY PROTEIN"/>
    <property type="match status" value="1"/>
</dbReference>
<dbReference type="SUPFAM" id="SSF55785">
    <property type="entry name" value="PYP-like sensor domain (PAS domain)"/>
    <property type="match status" value="1"/>
</dbReference>
<dbReference type="SUPFAM" id="SSF159800">
    <property type="entry name" value="PrpR receptor domain-like"/>
    <property type="match status" value="1"/>
</dbReference>
<keyword evidence="1" id="KW-0547">Nucleotide-binding</keyword>
<dbReference type="PROSITE" id="PS00676">
    <property type="entry name" value="SIGMA54_INTERACT_2"/>
    <property type="match status" value="1"/>
</dbReference>
<dbReference type="Proteomes" id="UP001605989">
    <property type="component" value="Unassembled WGS sequence"/>
</dbReference>
<dbReference type="CDD" id="cd00009">
    <property type="entry name" value="AAA"/>
    <property type="match status" value="1"/>
</dbReference>
<keyword evidence="2" id="KW-0067">ATP-binding</keyword>
<gene>
    <name evidence="4" type="ORF">ACGTZG_13060</name>
</gene>
<dbReference type="SUPFAM" id="SSF52540">
    <property type="entry name" value="P-loop containing nucleoside triphosphate hydrolases"/>
    <property type="match status" value="1"/>
</dbReference>
<dbReference type="Pfam" id="PF06506">
    <property type="entry name" value="PrpR_N"/>
    <property type="match status" value="1"/>
</dbReference>
<evidence type="ECO:0000256" key="1">
    <source>
        <dbReference type="ARBA" id="ARBA00022741"/>
    </source>
</evidence>
<keyword evidence="5" id="KW-1185">Reference proteome</keyword>
<name>A0ABW7DRV6_9FIRM</name>
<feature type="domain" description="Sigma-54 factor interaction" evidence="3">
    <location>
        <begin position="304"/>
        <end position="533"/>
    </location>
</feature>
<dbReference type="EMBL" id="JBIEKR010000013">
    <property type="protein sequence ID" value="MFG6274115.1"/>
    <property type="molecule type" value="Genomic_DNA"/>
</dbReference>
<dbReference type="InterPro" id="IPR002078">
    <property type="entry name" value="Sigma_54_int"/>
</dbReference>
<dbReference type="InterPro" id="IPR035965">
    <property type="entry name" value="PAS-like_dom_sf"/>
</dbReference>
<accession>A0ABW7DRV6</accession>
<protein>
    <submittedName>
        <fullName evidence="4">Sigma 54-interacting transcriptional regulator</fullName>
    </submittedName>
</protein>
<dbReference type="Pfam" id="PF00158">
    <property type="entry name" value="Sigma54_activat"/>
    <property type="match status" value="1"/>
</dbReference>
<organism evidence="4 5">
    <name type="scientific">Megasphaera hexanoica</name>
    <dbReference type="NCBI Taxonomy" id="1675036"/>
    <lineage>
        <taxon>Bacteria</taxon>
        <taxon>Bacillati</taxon>
        <taxon>Bacillota</taxon>
        <taxon>Negativicutes</taxon>
        <taxon>Veillonellales</taxon>
        <taxon>Veillonellaceae</taxon>
        <taxon>Megasphaera</taxon>
    </lineage>
</organism>